<accession>F0WV69</accession>
<dbReference type="HOGENOM" id="CLU_724453_0_0_1"/>
<proteinExistence type="predicted"/>
<sequence>MQNFDSNKYDSVRELTKVSTSCCQHNVLFIKDDLSHTFVQEFHSLESEDGSSIEAEPVNQSSRRIAQNVSFVTGTKELDEIENDQKDSISLVKNAKYDQDSIVFVASTNKKPASPCSPITQMELPWKDEVAFYDVQPGFTTTEEPSTVVQCLKKAAHVLNAQIKDTEPWNFKVSCLCAAEEVQFSLHLFQVNSSEATCSVEFVQQKGDESKFVCISDWLIDNWEYFISDAWTSINDVKNLPFEWTQSRESRNFAISTTQANTLIEELNADLHPETLYEITREIKDHCRHSGNRKQFQQQDHSGFLKGIKWMLLDSDEIARFAVFILLQFAENMNKDDSNELFQTTYETNTFKLAVSSLAQDEGSVWTRDSARKLLTSHLFRP</sequence>
<protein>
    <submittedName>
        <fullName evidence="1">Protein phosphatase putative</fullName>
    </submittedName>
</protein>
<name>F0WV69_9STRA</name>
<reference evidence="1" key="1">
    <citation type="journal article" date="2011" name="PLoS Biol.">
        <title>Gene gain and loss during evolution of obligate parasitism in the white rust pathogen of Arabidopsis thaliana.</title>
        <authorList>
            <person name="Kemen E."/>
            <person name="Gardiner A."/>
            <person name="Schultz-Larsen T."/>
            <person name="Kemen A.C."/>
            <person name="Balmuth A.L."/>
            <person name="Robert-Seilaniantz A."/>
            <person name="Bailey K."/>
            <person name="Holub E."/>
            <person name="Studholme D.J."/>
            <person name="Maclean D."/>
            <person name="Jones J.D."/>
        </authorList>
    </citation>
    <scope>NUCLEOTIDE SEQUENCE</scope>
</reference>
<organism evidence="1">
    <name type="scientific">Albugo laibachii Nc14</name>
    <dbReference type="NCBI Taxonomy" id="890382"/>
    <lineage>
        <taxon>Eukaryota</taxon>
        <taxon>Sar</taxon>
        <taxon>Stramenopiles</taxon>
        <taxon>Oomycota</taxon>
        <taxon>Peronosporomycetes</taxon>
        <taxon>Albuginales</taxon>
        <taxon>Albuginaceae</taxon>
        <taxon>Albugo</taxon>
    </lineage>
</organism>
<evidence type="ECO:0000313" key="1">
    <source>
        <dbReference type="EMBL" id="CCA25308.1"/>
    </source>
</evidence>
<dbReference type="AlphaFoldDB" id="F0WV69"/>
<gene>
    <name evidence="1" type="primary">AlNc14C289G10214</name>
    <name evidence="1" type="ORF">ALNC14_114520</name>
</gene>
<dbReference type="EMBL" id="FR824334">
    <property type="protein sequence ID" value="CCA25308.1"/>
    <property type="molecule type" value="Genomic_DNA"/>
</dbReference>
<reference evidence="1" key="2">
    <citation type="submission" date="2011-02" db="EMBL/GenBank/DDBJ databases">
        <authorList>
            <person name="MacLean D."/>
        </authorList>
    </citation>
    <scope>NUCLEOTIDE SEQUENCE</scope>
</reference>